<dbReference type="GO" id="GO:0003916">
    <property type="term" value="F:DNA topoisomerase activity"/>
    <property type="evidence" value="ECO:0007669"/>
    <property type="project" value="InterPro"/>
</dbReference>
<keyword evidence="5" id="KW-0413">Isomerase</keyword>
<dbReference type="Proteomes" id="UP000188597">
    <property type="component" value="Unassembled WGS sequence"/>
</dbReference>
<evidence type="ECO:0000256" key="6">
    <source>
        <dbReference type="ARBA" id="ARBA00034617"/>
    </source>
</evidence>
<evidence type="ECO:0000256" key="5">
    <source>
        <dbReference type="ARBA" id="ARBA00023235"/>
    </source>
</evidence>
<dbReference type="InterPro" id="IPR014017">
    <property type="entry name" value="DNA_helicase_UvrD-like_C"/>
</dbReference>
<keyword evidence="2 9" id="KW-0378">Hydrolase</keyword>
<dbReference type="InterPro" id="IPR027417">
    <property type="entry name" value="P-loop_NTPase"/>
</dbReference>
<comment type="catalytic activity">
    <reaction evidence="6">
        <text>Couples ATP hydrolysis with the unwinding of duplex DNA by translocating in the 3'-5' direction.</text>
        <dbReference type="EC" id="5.6.2.4"/>
    </reaction>
</comment>
<sequence length="851" mass="100511">MEEYQFIHTFFKEKDADNTQVQDFLLSFTSLNELVKAWNEDFVRREMSEMSAFFDDIDGKALDNQQRKAIVVDEDANLIVAGAGSGKTLTISGKVKYLIEKKGVNPEDILLISFTRKAADEMQERIKERLELDVEVRTFHSIGMRIIGSHTKNMPDVEDNPDKIIKEYFDLKFYDDHEQLKRIIEFFGYYLNIPRDLGDFVNLGEYYDHHKHLNFETLKSRFEERKYIDENTELLKKNRTTIKGEKVKSLEEVMIANFLFLNGIEYIYEKEYQFTTANEKYRQYKPDFYLPEYDLYLEHFGINKNNRTPWLNEVEERKYLDGMQWKRNLHAANQTNLIETYSYYTKEGILLESLRYKLLNQGVKFKEIDIVNIFNKIYDTEKSNHFNEFIKFVTSFINLFKSNGYKVDKLDYFIRTLDKENTFFYNRTKLFLEIIRPIYQFYQDKLEQNNLIDFNDMINISRSIIESDEIKFTYKYIIIDEYQDISVSRFKLVEEIRRVTNAKVMCVGDDWQSIYRFAGSDLALFTDFENFFGYSELMKIEKTYRNSQELINIAGNFVMVNEKQIKKNLVSKKSNNKPVRILGHSGKDQIFNSLKYCIEQIFNKFGDNAEIMLLGRNNFDVDFIGKEEYKGQGFTLKKNHNKKTTTVIYKKYPKLKIFFLTVHRSKGLEADNVIIINATNDLIGFPNRMSDDPILSLVLTKQDELHFAEERRLFYVALTRTKNVTYILAPEYSKSIFVTELIERQGLEYEIINGNTSISNNPRCPRCVQGFLLIRANNSTKQEFLGCSNYPLCDYTLKDIRVINNQIECPSCKSYMILRKGPRGEFYGCSNYASGYCNKIIQINDIKQLIK</sequence>
<protein>
    <recommendedName>
        <fullName evidence="7">DNA 3'-5' helicase</fullName>
        <ecNumber evidence="7">5.6.2.4</ecNumber>
    </recommendedName>
</protein>
<dbReference type="InterPro" id="IPR014016">
    <property type="entry name" value="UvrD-like_ATP-bd"/>
</dbReference>
<dbReference type="Gene3D" id="3.40.50.300">
    <property type="entry name" value="P-loop containing nucleotide triphosphate hydrolases"/>
    <property type="match status" value="3"/>
</dbReference>
<proteinExistence type="predicted"/>
<gene>
    <name evidence="11" type="ORF">UN64_02080</name>
</gene>
<dbReference type="Gene3D" id="3.40.91.30">
    <property type="match status" value="1"/>
</dbReference>
<dbReference type="GO" id="GO:0000725">
    <property type="term" value="P:recombinational repair"/>
    <property type="evidence" value="ECO:0007669"/>
    <property type="project" value="TreeGrafter"/>
</dbReference>
<evidence type="ECO:0000256" key="8">
    <source>
        <dbReference type="ARBA" id="ARBA00048988"/>
    </source>
</evidence>
<dbReference type="GO" id="GO:0003677">
    <property type="term" value="F:DNA binding"/>
    <property type="evidence" value="ECO:0007669"/>
    <property type="project" value="InterPro"/>
</dbReference>
<evidence type="ECO:0000313" key="11">
    <source>
        <dbReference type="EMBL" id="OOE14023.1"/>
    </source>
</evidence>
<dbReference type="SUPFAM" id="SSF52540">
    <property type="entry name" value="P-loop containing nucleoside triphosphate hydrolases"/>
    <property type="match status" value="1"/>
</dbReference>
<dbReference type="RefSeq" id="WP_077359438.1">
    <property type="nucleotide sequence ID" value="NZ_MQMF01000001.1"/>
</dbReference>
<keyword evidence="3 9" id="KW-0347">Helicase</keyword>
<dbReference type="GO" id="GO:0005524">
    <property type="term" value="F:ATP binding"/>
    <property type="evidence" value="ECO:0007669"/>
    <property type="project" value="UniProtKB-UniRule"/>
</dbReference>
<dbReference type="AlphaFoldDB" id="A0A1V3GAY4"/>
<dbReference type="InterPro" id="IPR000212">
    <property type="entry name" value="DNA_helicase_UvrD/REP"/>
</dbReference>
<comment type="catalytic activity">
    <reaction evidence="8">
        <text>ATP + H2O = ADP + phosphate + H(+)</text>
        <dbReference type="Rhea" id="RHEA:13065"/>
        <dbReference type="ChEBI" id="CHEBI:15377"/>
        <dbReference type="ChEBI" id="CHEBI:15378"/>
        <dbReference type="ChEBI" id="CHEBI:30616"/>
        <dbReference type="ChEBI" id="CHEBI:43474"/>
        <dbReference type="ChEBI" id="CHEBI:456216"/>
        <dbReference type="EC" id="5.6.2.4"/>
    </reaction>
</comment>
<dbReference type="Pfam" id="PF13361">
    <property type="entry name" value="UvrD_C"/>
    <property type="match status" value="1"/>
</dbReference>
<keyword evidence="4 9" id="KW-0067">ATP-binding</keyword>
<organism evidence="11 12">
    <name type="scientific">Fictibacillus arsenicus</name>
    <dbReference type="NCBI Taxonomy" id="255247"/>
    <lineage>
        <taxon>Bacteria</taxon>
        <taxon>Bacillati</taxon>
        <taxon>Bacillota</taxon>
        <taxon>Bacilli</taxon>
        <taxon>Bacillales</taxon>
        <taxon>Fictibacillaceae</taxon>
        <taxon>Fictibacillus</taxon>
    </lineage>
</organism>
<dbReference type="GO" id="GO:0016887">
    <property type="term" value="F:ATP hydrolysis activity"/>
    <property type="evidence" value="ECO:0007669"/>
    <property type="project" value="RHEA"/>
</dbReference>
<dbReference type="SUPFAM" id="SSF57783">
    <property type="entry name" value="Zinc beta-ribbon"/>
    <property type="match status" value="1"/>
</dbReference>
<dbReference type="InterPro" id="IPR013498">
    <property type="entry name" value="Topo_IA_Znf"/>
</dbReference>
<reference evidence="11 12" key="1">
    <citation type="submission" date="2016-11" db="EMBL/GenBank/DDBJ databases">
        <authorList>
            <person name="Jaros S."/>
            <person name="Januszkiewicz K."/>
            <person name="Wedrychowicz H."/>
        </authorList>
    </citation>
    <scope>NUCLEOTIDE SEQUENCE [LARGE SCALE GENOMIC DNA]</scope>
    <source>
        <strain evidence="11 12">Con a/3</strain>
    </source>
</reference>
<dbReference type="PANTHER" id="PTHR11070">
    <property type="entry name" value="UVRD / RECB / PCRA DNA HELICASE FAMILY MEMBER"/>
    <property type="match status" value="1"/>
</dbReference>
<dbReference type="GO" id="GO:0006265">
    <property type="term" value="P:DNA topological change"/>
    <property type="evidence" value="ECO:0007669"/>
    <property type="project" value="InterPro"/>
</dbReference>
<evidence type="ECO:0000256" key="7">
    <source>
        <dbReference type="ARBA" id="ARBA00034808"/>
    </source>
</evidence>
<dbReference type="EMBL" id="MQMF01000001">
    <property type="protein sequence ID" value="OOE14023.1"/>
    <property type="molecule type" value="Genomic_DNA"/>
</dbReference>
<dbReference type="PANTHER" id="PTHR11070:SF63">
    <property type="entry name" value="DNA HELICASE IV"/>
    <property type="match status" value="1"/>
</dbReference>
<dbReference type="Gene3D" id="3.30.65.10">
    <property type="entry name" value="Bacterial Topoisomerase I, domain 1"/>
    <property type="match status" value="2"/>
</dbReference>
<evidence type="ECO:0000256" key="9">
    <source>
        <dbReference type="PROSITE-ProRule" id="PRU00560"/>
    </source>
</evidence>
<feature type="binding site" evidence="9">
    <location>
        <begin position="81"/>
        <end position="88"/>
    </location>
    <ligand>
        <name>ATP</name>
        <dbReference type="ChEBI" id="CHEBI:30616"/>
    </ligand>
</feature>
<name>A0A1V3GAY4_9BACL</name>
<evidence type="ECO:0000313" key="12">
    <source>
        <dbReference type="Proteomes" id="UP000188597"/>
    </source>
</evidence>
<dbReference type="GO" id="GO:0005829">
    <property type="term" value="C:cytosol"/>
    <property type="evidence" value="ECO:0007669"/>
    <property type="project" value="TreeGrafter"/>
</dbReference>
<comment type="caution">
    <text evidence="11">The sequence shown here is derived from an EMBL/GenBank/DDBJ whole genome shotgun (WGS) entry which is preliminary data.</text>
</comment>
<dbReference type="GO" id="GO:0005694">
    <property type="term" value="C:chromosome"/>
    <property type="evidence" value="ECO:0007669"/>
    <property type="project" value="InterPro"/>
</dbReference>
<dbReference type="EC" id="5.6.2.4" evidence="7"/>
<dbReference type="Pfam" id="PF00580">
    <property type="entry name" value="UvrD-helicase"/>
    <property type="match status" value="1"/>
</dbReference>
<keyword evidence="1 9" id="KW-0547">Nucleotide-binding</keyword>
<dbReference type="OrthoDB" id="9809039at2"/>
<evidence type="ECO:0000256" key="3">
    <source>
        <dbReference type="ARBA" id="ARBA00022806"/>
    </source>
</evidence>
<dbReference type="Pfam" id="PF01396">
    <property type="entry name" value="Zn_ribbon_Top1"/>
    <property type="match status" value="2"/>
</dbReference>
<accession>A0A1V3GAY4</accession>
<dbReference type="PROSITE" id="PS51198">
    <property type="entry name" value="UVRD_HELICASE_ATP_BIND"/>
    <property type="match status" value="1"/>
</dbReference>
<dbReference type="GO" id="GO:0043138">
    <property type="term" value="F:3'-5' DNA helicase activity"/>
    <property type="evidence" value="ECO:0007669"/>
    <property type="project" value="UniProtKB-EC"/>
</dbReference>
<feature type="domain" description="UvrD-like helicase ATP-binding" evidence="10">
    <location>
        <begin position="60"/>
        <end position="547"/>
    </location>
</feature>
<evidence type="ECO:0000256" key="4">
    <source>
        <dbReference type="ARBA" id="ARBA00022840"/>
    </source>
</evidence>
<evidence type="ECO:0000259" key="10">
    <source>
        <dbReference type="PROSITE" id="PS51198"/>
    </source>
</evidence>
<evidence type="ECO:0000256" key="2">
    <source>
        <dbReference type="ARBA" id="ARBA00022801"/>
    </source>
</evidence>
<evidence type="ECO:0000256" key="1">
    <source>
        <dbReference type="ARBA" id="ARBA00022741"/>
    </source>
</evidence>